<gene>
    <name evidence="1" type="ORF">BMF94_3347</name>
</gene>
<keyword evidence="2" id="KW-1185">Reference proteome</keyword>
<evidence type="ECO:0008006" key="3">
    <source>
        <dbReference type="Google" id="ProtNLM"/>
    </source>
</evidence>
<dbReference type="OrthoDB" id="10277134at2759"/>
<dbReference type="EMBL" id="PJQD01000035">
    <property type="protein sequence ID" value="POY73806.1"/>
    <property type="molecule type" value="Genomic_DNA"/>
</dbReference>
<comment type="caution">
    <text evidence="1">The sequence shown here is derived from an EMBL/GenBank/DDBJ whole genome shotgun (WGS) entry which is preliminary data.</text>
</comment>
<sequence length="290" mass="32466">MRDRLPTELVSLIITAAFQPTAWRRKALLDKLGLVCKSWRRFALVLAQETLEIDRASAVEVVCKWPAARRELIKTVLVGKEMHSREEHDDGFSTVVLDRLLFALPILEHAYMQNLDYTQAGIAVRVAPGCQAQKLRSLSICDAEIKILPAVDSAPLAVRRLRVQVNTTQNLDNLERLLRATSFPHLELLRLSSDTCLLALIVWQPDHRMFKTTTPTLFSFKHGIGEWPLTADPIVKYVQASLNDAGATSRGRYADGASNVKIVHDCPPLYDFVQPAFLDFLAQASGLSPR</sequence>
<accession>A0A2S5BAK5</accession>
<protein>
    <recommendedName>
        <fullName evidence="3">F-box domain-containing protein</fullName>
    </recommendedName>
</protein>
<name>A0A2S5BAK5_9BASI</name>
<evidence type="ECO:0000313" key="1">
    <source>
        <dbReference type="EMBL" id="POY73806.1"/>
    </source>
</evidence>
<proteinExistence type="predicted"/>
<organism evidence="1 2">
    <name type="scientific">Rhodotorula taiwanensis</name>
    <dbReference type="NCBI Taxonomy" id="741276"/>
    <lineage>
        <taxon>Eukaryota</taxon>
        <taxon>Fungi</taxon>
        <taxon>Dikarya</taxon>
        <taxon>Basidiomycota</taxon>
        <taxon>Pucciniomycotina</taxon>
        <taxon>Microbotryomycetes</taxon>
        <taxon>Sporidiobolales</taxon>
        <taxon>Sporidiobolaceae</taxon>
        <taxon>Rhodotorula</taxon>
    </lineage>
</organism>
<dbReference type="Proteomes" id="UP000237144">
    <property type="component" value="Unassembled WGS sequence"/>
</dbReference>
<evidence type="ECO:0000313" key="2">
    <source>
        <dbReference type="Proteomes" id="UP000237144"/>
    </source>
</evidence>
<reference evidence="1 2" key="1">
    <citation type="journal article" date="2018" name="Front. Microbiol.">
        <title>Prospects for Fungal Bioremediation of Acidic Radioactive Waste Sites: Characterization and Genome Sequence of Rhodotorula taiwanensis MD1149.</title>
        <authorList>
            <person name="Tkavc R."/>
            <person name="Matrosova V.Y."/>
            <person name="Grichenko O.E."/>
            <person name="Gostincar C."/>
            <person name="Volpe R.P."/>
            <person name="Klimenkova P."/>
            <person name="Gaidamakova E.K."/>
            <person name="Zhou C.E."/>
            <person name="Stewart B.J."/>
            <person name="Lyman M.G."/>
            <person name="Malfatti S.A."/>
            <person name="Rubinfeld B."/>
            <person name="Courtot M."/>
            <person name="Singh J."/>
            <person name="Dalgard C.L."/>
            <person name="Hamilton T."/>
            <person name="Frey K.G."/>
            <person name="Gunde-Cimerman N."/>
            <person name="Dugan L."/>
            <person name="Daly M.J."/>
        </authorList>
    </citation>
    <scope>NUCLEOTIDE SEQUENCE [LARGE SCALE GENOMIC DNA]</scope>
    <source>
        <strain evidence="1 2">MD1149</strain>
    </source>
</reference>
<dbReference type="AlphaFoldDB" id="A0A2S5BAK5"/>